<gene>
    <name evidence="1" type="ORF">SORDD27_00089</name>
</gene>
<accession>A0A139Q1M2</accession>
<name>A0A139Q1M2_STROR</name>
<protein>
    <submittedName>
        <fullName evidence="1">Extracellular protein</fullName>
    </submittedName>
</protein>
<organism evidence="1 2">
    <name type="scientific">Streptococcus oralis</name>
    <dbReference type="NCBI Taxonomy" id="1303"/>
    <lineage>
        <taxon>Bacteria</taxon>
        <taxon>Bacillati</taxon>
        <taxon>Bacillota</taxon>
        <taxon>Bacilli</taxon>
        <taxon>Lactobacillales</taxon>
        <taxon>Streptococcaceae</taxon>
        <taxon>Streptococcus</taxon>
    </lineage>
</organism>
<comment type="caution">
    <text evidence="1">The sequence shown here is derived from an EMBL/GenBank/DDBJ whole genome shotgun (WGS) entry which is preliminary data.</text>
</comment>
<dbReference type="AlphaFoldDB" id="A0A139Q1M2"/>
<evidence type="ECO:0000313" key="2">
    <source>
        <dbReference type="Proteomes" id="UP000072363"/>
    </source>
</evidence>
<dbReference type="PATRIC" id="fig|1303.82.peg.96"/>
<sequence length="66" mass="7695">MHEVMSNPLENAVELKLKMGDTRWHSSEGWVKMEKKVSTSSGKNINIHYVYNKTTGEFNDFKFKSE</sequence>
<dbReference type="Proteomes" id="UP000072363">
    <property type="component" value="Unassembled WGS sequence"/>
</dbReference>
<evidence type="ECO:0000313" key="1">
    <source>
        <dbReference type="EMBL" id="KXT96445.1"/>
    </source>
</evidence>
<dbReference type="EMBL" id="LQNZ01000004">
    <property type="protein sequence ID" value="KXT96445.1"/>
    <property type="molecule type" value="Genomic_DNA"/>
</dbReference>
<proteinExistence type="predicted"/>
<reference evidence="1 2" key="1">
    <citation type="submission" date="2016-01" db="EMBL/GenBank/DDBJ databases">
        <title>Highly variable Streptococcus oralis are common among viridans streptococci isolated from primates.</title>
        <authorList>
            <person name="Denapaite D."/>
            <person name="Rieger M."/>
            <person name="Koendgen S."/>
            <person name="Brueckner R."/>
            <person name="Ochigava I."/>
            <person name="Kappeler P."/>
            <person name="Maetz-Rensing K."/>
            <person name="Leendertz F."/>
            <person name="Hakenbeck R."/>
        </authorList>
    </citation>
    <scope>NUCLEOTIDE SEQUENCE [LARGE SCALE GENOMIC DNA]</scope>
    <source>
        <strain evidence="1 2">DD27</strain>
    </source>
</reference>